<organism evidence="5 6">
    <name type="scientific">Fervidicola ferrireducens</name>
    <dbReference type="NCBI Taxonomy" id="520764"/>
    <lineage>
        <taxon>Bacteria</taxon>
        <taxon>Bacillati</taxon>
        <taxon>Bacillota</taxon>
        <taxon>Clostridia</taxon>
        <taxon>Thermosediminibacterales</taxon>
        <taxon>Thermosediminibacteraceae</taxon>
        <taxon>Fervidicola</taxon>
    </lineage>
</organism>
<dbReference type="STRING" id="520764.AN618_01540"/>
<dbReference type="InterPro" id="IPR034694">
    <property type="entry name" value="HPF_long/plastid"/>
</dbReference>
<dbReference type="Pfam" id="PF02482">
    <property type="entry name" value="Ribosomal_S30AE"/>
    <property type="match status" value="1"/>
</dbReference>
<dbReference type="InParanoid" id="A0A140LE41"/>
<dbReference type="GO" id="GO:0043024">
    <property type="term" value="F:ribosomal small subunit binding"/>
    <property type="evidence" value="ECO:0007669"/>
    <property type="project" value="TreeGrafter"/>
</dbReference>
<protein>
    <recommendedName>
        <fullName evidence="3">Ribosome hibernation promoting factor</fullName>
        <shortName evidence="3">HPF</shortName>
    </recommendedName>
</protein>
<dbReference type="HAMAP" id="MF_00839">
    <property type="entry name" value="HPF"/>
    <property type="match status" value="1"/>
</dbReference>
<keyword evidence="2 3" id="KW-0810">Translation regulation</keyword>
<comment type="subunit">
    <text evidence="3">Interacts with 100S ribosomes.</text>
</comment>
<accession>A0A140LE41</accession>
<dbReference type="Gene3D" id="3.30.160.100">
    <property type="entry name" value="Ribosome hibernation promotion factor-like"/>
    <property type="match status" value="1"/>
</dbReference>
<reference evidence="5 6" key="1">
    <citation type="submission" date="2015-12" db="EMBL/GenBank/DDBJ databases">
        <title>Draft genome sequnece of Fervidicola ferrireducens strain Y170.</title>
        <authorList>
            <person name="Patel B.K."/>
        </authorList>
    </citation>
    <scope>NUCLEOTIDE SEQUENCE [LARGE SCALE GENOMIC DNA]</scope>
    <source>
        <strain evidence="5 6">Y170</strain>
    </source>
</reference>
<dbReference type="InterPro" id="IPR003489">
    <property type="entry name" value="RHF/RaiA"/>
</dbReference>
<dbReference type="PANTHER" id="PTHR33231">
    <property type="entry name" value="30S RIBOSOMAL PROTEIN"/>
    <property type="match status" value="1"/>
</dbReference>
<name>A0A140LE41_9FIRM</name>
<dbReference type="PANTHER" id="PTHR33231:SF1">
    <property type="entry name" value="30S RIBOSOMAL PROTEIN"/>
    <property type="match status" value="1"/>
</dbReference>
<dbReference type="GO" id="GO:0045900">
    <property type="term" value="P:negative regulation of translational elongation"/>
    <property type="evidence" value="ECO:0007669"/>
    <property type="project" value="TreeGrafter"/>
</dbReference>
<keyword evidence="6" id="KW-1185">Reference proteome</keyword>
<evidence type="ECO:0000259" key="4">
    <source>
        <dbReference type="Pfam" id="PF16321"/>
    </source>
</evidence>
<proteinExistence type="inferred from homology"/>
<comment type="caution">
    <text evidence="5">The sequence shown here is derived from an EMBL/GenBank/DDBJ whole genome shotgun (WGS) entry which is preliminary data.</text>
</comment>
<dbReference type="CDD" id="cd00552">
    <property type="entry name" value="RaiA"/>
    <property type="match status" value="1"/>
</dbReference>
<dbReference type="PATRIC" id="fig|520764.3.peg.161"/>
<comment type="function">
    <text evidence="3">Required for dimerization of active 70S ribosomes into 100S ribosomes in stationary phase; 100S ribosomes are translationally inactive and sometimes present during exponential growth.</text>
</comment>
<dbReference type="RefSeq" id="WP_066350847.1">
    <property type="nucleotide sequence ID" value="NZ_LOED01000001.1"/>
</dbReference>
<dbReference type="FunCoup" id="A0A140LE41">
    <property type="interactions" value="295"/>
</dbReference>
<evidence type="ECO:0000256" key="2">
    <source>
        <dbReference type="ARBA" id="ARBA00022845"/>
    </source>
</evidence>
<dbReference type="AlphaFoldDB" id="A0A140LE41"/>
<feature type="domain" description="Sigma 54 modulation/S30EA ribosomal protein C-terminal" evidence="4">
    <location>
        <begin position="119"/>
        <end position="174"/>
    </location>
</feature>
<dbReference type="InterPro" id="IPR036567">
    <property type="entry name" value="RHF-like"/>
</dbReference>
<dbReference type="NCBIfam" id="TIGR00741">
    <property type="entry name" value="yfiA"/>
    <property type="match status" value="1"/>
</dbReference>
<dbReference type="Proteomes" id="UP000070427">
    <property type="component" value="Unassembled WGS sequence"/>
</dbReference>
<dbReference type="OrthoDB" id="9794975at2"/>
<evidence type="ECO:0000313" key="5">
    <source>
        <dbReference type="EMBL" id="KXG78816.1"/>
    </source>
</evidence>
<keyword evidence="1 3" id="KW-0963">Cytoplasm</keyword>
<evidence type="ECO:0000256" key="3">
    <source>
        <dbReference type="HAMAP-Rule" id="MF_00839"/>
    </source>
</evidence>
<dbReference type="InterPro" id="IPR032528">
    <property type="entry name" value="Ribosom_S30AE_C"/>
</dbReference>
<dbReference type="FunFam" id="3.30.505.50:FF:000001">
    <property type="entry name" value="Ribosome hibernation promoting factor"/>
    <property type="match status" value="1"/>
</dbReference>
<evidence type="ECO:0000313" key="6">
    <source>
        <dbReference type="Proteomes" id="UP000070427"/>
    </source>
</evidence>
<dbReference type="GO" id="GO:0022627">
    <property type="term" value="C:cytosolic small ribosomal subunit"/>
    <property type="evidence" value="ECO:0007669"/>
    <property type="project" value="TreeGrafter"/>
</dbReference>
<dbReference type="InterPro" id="IPR050574">
    <property type="entry name" value="HPF/YfiA_ribosome-assoc"/>
</dbReference>
<comment type="subcellular location">
    <subcellularLocation>
        <location evidence="3">Cytoplasm</location>
    </subcellularLocation>
</comment>
<dbReference type="InterPro" id="IPR038416">
    <property type="entry name" value="Ribosom_S30AE_C_sf"/>
</dbReference>
<comment type="similarity">
    <text evidence="3">Belongs to the HPF/YfiA ribosome-associated protein family. Long HPF subfamily.</text>
</comment>
<gene>
    <name evidence="5" type="primary">yvyD</name>
    <name evidence="3" type="synonym">hpf</name>
    <name evidence="5" type="ORF">AN618_01540</name>
</gene>
<dbReference type="SUPFAM" id="SSF69754">
    <property type="entry name" value="Ribosome binding protein Y (YfiA homologue)"/>
    <property type="match status" value="1"/>
</dbReference>
<sequence>MKVSVSGKNIEVTPALREYAEKKIGKLSRHFNYLNSDNLEAQVTFHVEKDRHIVEVTIPVNDIILRGEEETQDMYSSIDLVVEKLERQIEKFKTRLTKALRRDSQKTNGAMLEEEAEDEELKVVKVKRFAVKPMSVDEAVLQMNLLGHNFFVFTNAETDEINVVYKRKDGDYGLIVPEMM</sequence>
<dbReference type="Pfam" id="PF16321">
    <property type="entry name" value="Ribosom_S30AE_C"/>
    <property type="match status" value="1"/>
</dbReference>
<dbReference type="Gene3D" id="3.30.505.50">
    <property type="entry name" value="Sigma 54 modulation/S30EA ribosomal protein, C-terminal domain"/>
    <property type="match status" value="1"/>
</dbReference>
<evidence type="ECO:0000256" key="1">
    <source>
        <dbReference type="ARBA" id="ARBA00022490"/>
    </source>
</evidence>
<dbReference type="EMBL" id="LOED01000001">
    <property type="protein sequence ID" value="KXG78816.1"/>
    <property type="molecule type" value="Genomic_DNA"/>
</dbReference>